<gene>
    <name evidence="3" type="ORF">MM50RIKEN_06390</name>
</gene>
<dbReference type="Gene3D" id="2.170.130.30">
    <property type="match status" value="1"/>
</dbReference>
<dbReference type="EMBL" id="AP023418">
    <property type="protein sequence ID" value="BCK80876.1"/>
    <property type="molecule type" value="Genomic_DNA"/>
</dbReference>
<feature type="chain" id="PRO_5032734658" description="Transcobalamin-like C-terminal domain-containing protein" evidence="1">
    <location>
        <begin position="24"/>
        <end position="136"/>
    </location>
</feature>
<dbReference type="RefSeq" id="WP_213541724.1">
    <property type="nucleotide sequence ID" value="NZ_AP023418.1"/>
</dbReference>
<feature type="signal peptide" evidence="1">
    <location>
        <begin position="1"/>
        <end position="23"/>
    </location>
</feature>
<protein>
    <recommendedName>
        <fullName evidence="2">Transcobalamin-like C-terminal domain-containing protein</fullName>
    </recommendedName>
</protein>
<reference evidence="3" key="1">
    <citation type="submission" date="2020-09" db="EMBL/GenBank/DDBJ databases">
        <title>New species isolated from human feces.</title>
        <authorList>
            <person name="Kitahara M."/>
            <person name="Shigeno Y."/>
            <person name="Shime M."/>
            <person name="Matsumoto Y."/>
            <person name="Nakamura S."/>
            <person name="Motooka D."/>
            <person name="Fukuoka S."/>
            <person name="Nishikawa H."/>
            <person name="Benno Y."/>
        </authorList>
    </citation>
    <scope>NUCLEOTIDE SEQUENCE</scope>
    <source>
        <strain evidence="3">MM50</strain>
    </source>
</reference>
<name>A0A810Q5C5_9FIRM</name>
<keyword evidence="1" id="KW-0732">Signal</keyword>
<dbReference type="KEGG" id="vcop:MM50RIKEN_06390"/>
<evidence type="ECO:0000259" key="2">
    <source>
        <dbReference type="Pfam" id="PF14478"/>
    </source>
</evidence>
<dbReference type="Proteomes" id="UP000681035">
    <property type="component" value="Chromosome"/>
</dbReference>
<feature type="domain" description="Transcobalamin-like C-terminal" evidence="2">
    <location>
        <begin position="66"/>
        <end position="127"/>
    </location>
</feature>
<evidence type="ECO:0000313" key="3">
    <source>
        <dbReference type="EMBL" id="BCK80876.1"/>
    </source>
</evidence>
<dbReference type="Pfam" id="PF14478">
    <property type="entry name" value="DUF4430"/>
    <property type="match status" value="1"/>
</dbReference>
<dbReference type="PROSITE" id="PS51257">
    <property type="entry name" value="PROKAR_LIPOPROTEIN"/>
    <property type="match status" value="1"/>
</dbReference>
<keyword evidence="4" id="KW-1185">Reference proteome</keyword>
<dbReference type="InterPro" id="IPR027954">
    <property type="entry name" value="Transcobalamin-like_C"/>
</dbReference>
<dbReference type="AlphaFoldDB" id="A0A810Q5C5"/>
<evidence type="ECO:0000256" key="1">
    <source>
        <dbReference type="SAM" id="SignalP"/>
    </source>
</evidence>
<sequence>MKKMVTGVLALVMVLVMVGCGQKDNGVVNGVAKDGATIGEGAKSFTMEVVDKDGGKVTFTVKTDADTVGKALLDQGVIAGEDSSYGLYVKTVNGITLDYDTDGMYWAFYINGEYAQTGVDATGVEDGAVYAFRAEK</sequence>
<proteinExistence type="predicted"/>
<accession>A0A810Q5C5</accession>
<organism evidence="3 4">
    <name type="scientific">Vescimonas coprocola</name>
    <dbReference type="NCBI Taxonomy" id="2714355"/>
    <lineage>
        <taxon>Bacteria</taxon>
        <taxon>Bacillati</taxon>
        <taxon>Bacillota</taxon>
        <taxon>Clostridia</taxon>
        <taxon>Eubacteriales</taxon>
        <taxon>Oscillospiraceae</taxon>
        <taxon>Vescimonas</taxon>
    </lineage>
</organism>
<evidence type="ECO:0000313" key="4">
    <source>
        <dbReference type="Proteomes" id="UP000681035"/>
    </source>
</evidence>